<dbReference type="EMBL" id="QKRB01000055">
    <property type="protein sequence ID" value="PZD94044.1"/>
    <property type="molecule type" value="Genomic_DNA"/>
</dbReference>
<dbReference type="InterPro" id="IPR038726">
    <property type="entry name" value="PDDEXK_AddAB-type"/>
</dbReference>
<feature type="domain" description="UvrD-like helicase ATP-binding" evidence="16">
    <location>
        <begin position="32"/>
        <end position="521"/>
    </location>
</feature>
<feature type="domain" description="UvrD-like helicase C-terminal" evidence="17">
    <location>
        <begin position="565"/>
        <end position="869"/>
    </location>
</feature>
<proteinExistence type="inferred from homology"/>
<evidence type="ECO:0000256" key="10">
    <source>
        <dbReference type="ARBA" id="ARBA00023235"/>
    </source>
</evidence>
<evidence type="ECO:0000256" key="7">
    <source>
        <dbReference type="ARBA" id="ARBA00022840"/>
    </source>
</evidence>
<dbReference type="Pfam" id="PF13361">
    <property type="entry name" value="UvrD_C"/>
    <property type="match status" value="1"/>
</dbReference>
<feature type="binding site" evidence="14">
    <location>
        <begin position="53"/>
        <end position="60"/>
    </location>
    <ligand>
        <name>ATP</name>
        <dbReference type="ChEBI" id="CHEBI:30616"/>
    </ligand>
</feature>
<keyword evidence="2 13" id="KW-0547">Nucleotide-binding</keyword>
<dbReference type="InterPro" id="IPR000212">
    <property type="entry name" value="DNA_helicase_UvrD/REP"/>
</dbReference>
<evidence type="ECO:0000256" key="15">
    <source>
        <dbReference type="SAM" id="MobiDB-lite"/>
    </source>
</evidence>
<evidence type="ECO:0000256" key="2">
    <source>
        <dbReference type="ARBA" id="ARBA00022741"/>
    </source>
</evidence>
<sequence>MRPLGGRGRRTVTTSNNITAAAGYIPPKPEGSTWTDDQWRAVMTSGRNVLVAAAAGSGKTAVLVERIIRKISADTDVDRLLVATFTKAAASEMKERIRIALEKALDLQPESEHMRRQLALMNRAAITTLHSFCQDVIRRFYPLIGLDPGFRIANETEAELLRMEVLDELFEAKYEGAADDGAFLRLADAFGGERGDEPLVRLVQQLYDFSRSHPWPEHWLQQSAASFRVEDAGSLEASVWVDCLKSDLLMSLEGAAAQLEQALSVAKQAGGPAAYAPTFDEDLALVRELLDVVANRGWTAWHDRFRGAEFGRLKAVRGSDLDKELQERAKKLREQAKSVVSDLADELFGRSPEAFADELRRLAPQMEALALLVAEFAERYEAAKRRRGLLDFGDLEHYCLRILRHPDSTPEQAIPSPAALEYQQQFDEILLDEYQDTNMVQEAIVSLIARPGLGNRFMVGDVKQSIYRFRLAEPNLFLAKYKSFVSLSDSIQQETTDQPAQPDGGSPSGLRIDLARNFRSRPQVVDGVNDVFRAIMHEAVAEMDYDKSAELVCGAAYPKPAPEEAPAYEVECVIIDRGRPQDGEEQAEAAAADEDLTDRKAAEAVADMQTAQLEARWIASRIRRLMDGDPAAGEPPLRVFDGKQGVHRKLQWRDIVILLRATRSWAPVLVEELQAQGIPAYAELSSGYFEATEVEIMISLLRVIDNPYQDIPLAGTLRSPLFGLTAEELARIRIHAGKGPYYEAVCRAVEQSMLPEDTHHKLMLFLERLAVWRNEARQGSLADLLWRIYRETGFFDLVGGLPGGQQRQANLRALHDRARQYEATSFRGLFRFLRFIDRMRDSGGDLGTARALGEQEDVVRIMSIHKSKGLEFPVVFAAGLGKMFNMQDLNGSFLLHKQLGFGPKFIDTDLRISYPTLPHMAVKRRMRMETLAEEMRVLYVAMTRPKEKMILLGSVADSARAMERWQGTAAGAEGGRLPSHELSAAKRYLDWIMPLAAAHGIPSADTELAADDAGDSVKVRGWRIGVAPAAVFGLEAAAAAAEPDETEAAWMEERLEALQGGGLVESSADAALVEERLSWRYAYESATTIAAKTSVTELKRLTAEAQHAANAESLETLSEDRQLPDSQRAAELPAPAGAFRLRRPRFMEARTLTAAERGTVSHLVMQVLPLEGPKDADTIRTLVADMVLRQLLRPAQAEAVDADTIAAFYASKLGQRMMKASWIKRELPFSCTVPAKVVHPAVLDGKSAEEPVFIQGVVDCLFEDEQGLVLLDYKTDRIINGAYEQAANRHRFQMELYAEAVGRILGKRVTERHVFFFDGGESVHLPE</sequence>
<feature type="region of interest" description="Disordered" evidence="15">
    <location>
        <begin position="492"/>
        <end position="511"/>
    </location>
</feature>
<evidence type="ECO:0000256" key="3">
    <source>
        <dbReference type="ARBA" id="ARBA00022763"/>
    </source>
</evidence>
<comment type="cofactor">
    <cofactor evidence="13">
        <name>Mg(2+)</name>
        <dbReference type="ChEBI" id="CHEBI:18420"/>
    </cofactor>
</comment>
<name>A0A2W1LHQ6_9BACL</name>
<reference evidence="18 19" key="1">
    <citation type="submission" date="2018-06" db="EMBL/GenBank/DDBJ databases">
        <title>Paenibacillus imtechensis sp. nov.</title>
        <authorList>
            <person name="Pinnaka A.K."/>
            <person name="Singh H."/>
            <person name="Kaur M."/>
        </authorList>
    </citation>
    <scope>NUCLEOTIDE SEQUENCE [LARGE SCALE GENOMIC DNA]</scope>
    <source>
        <strain evidence="18 19">SMB1</strain>
    </source>
</reference>
<dbReference type="GO" id="GO:0000724">
    <property type="term" value="P:double-strand break repair via homologous recombination"/>
    <property type="evidence" value="ECO:0007669"/>
    <property type="project" value="UniProtKB-UniRule"/>
</dbReference>
<comment type="subunit">
    <text evidence="13">Heterodimer of AddA and AddB/RexB.</text>
</comment>
<dbReference type="InterPro" id="IPR014017">
    <property type="entry name" value="DNA_helicase_UvrD-like_C"/>
</dbReference>
<dbReference type="InterPro" id="IPR011335">
    <property type="entry name" value="Restrct_endonuc-II-like"/>
</dbReference>
<dbReference type="Pfam" id="PF00580">
    <property type="entry name" value="UvrD-helicase"/>
    <property type="match status" value="1"/>
</dbReference>
<keyword evidence="9 13" id="KW-0234">DNA repair</keyword>
<dbReference type="Gene3D" id="3.90.320.10">
    <property type="match status" value="1"/>
</dbReference>
<dbReference type="GO" id="GO:0016887">
    <property type="term" value="F:ATP hydrolysis activity"/>
    <property type="evidence" value="ECO:0007669"/>
    <property type="project" value="RHEA"/>
</dbReference>
<evidence type="ECO:0000256" key="11">
    <source>
        <dbReference type="ARBA" id="ARBA00034617"/>
    </source>
</evidence>
<dbReference type="PROSITE" id="PS51217">
    <property type="entry name" value="UVRD_HELICASE_CTER"/>
    <property type="match status" value="1"/>
</dbReference>
<evidence type="ECO:0000259" key="16">
    <source>
        <dbReference type="PROSITE" id="PS51198"/>
    </source>
</evidence>
<keyword evidence="19" id="KW-1185">Reference proteome</keyword>
<dbReference type="OrthoDB" id="9810135at2"/>
<dbReference type="SUPFAM" id="SSF52980">
    <property type="entry name" value="Restriction endonuclease-like"/>
    <property type="match status" value="1"/>
</dbReference>
<dbReference type="GO" id="GO:0003690">
    <property type="term" value="F:double-stranded DNA binding"/>
    <property type="evidence" value="ECO:0007669"/>
    <property type="project" value="UniProtKB-UniRule"/>
</dbReference>
<dbReference type="GO" id="GO:0005829">
    <property type="term" value="C:cytosol"/>
    <property type="evidence" value="ECO:0007669"/>
    <property type="project" value="TreeGrafter"/>
</dbReference>
<evidence type="ECO:0000256" key="12">
    <source>
        <dbReference type="ARBA" id="ARBA00048988"/>
    </source>
</evidence>
<evidence type="ECO:0000313" key="19">
    <source>
        <dbReference type="Proteomes" id="UP000249522"/>
    </source>
</evidence>
<dbReference type="InterPro" id="IPR027417">
    <property type="entry name" value="P-loop_NTPase"/>
</dbReference>
<comment type="catalytic activity">
    <reaction evidence="11 13">
        <text>Couples ATP hydrolysis with the unwinding of duplex DNA by translocating in the 3'-5' direction.</text>
        <dbReference type="EC" id="5.6.2.4"/>
    </reaction>
</comment>
<keyword evidence="7 13" id="KW-0067">ATP-binding</keyword>
<dbReference type="HAMAP" id="MF_01451">
    <property type="entry name" value="AddA"/>
    <property type="match status" value="1"/>
</dbReference>
<dbReference type="FunFam" id="3.40.50.300:FF:001236">
    <property type="entry name" value="ATP-dependent helicase/nuclease subunit A"/>
    <property type="match status" value="1"/>
</dbReference>
<dbReference type="PANTHER" id="PTHR11070">
    <property type="entry name" value="UVRD / RECB / PCRA DNA HELICASE FAMILY MEMBER"/>
    <property type="match status" value="1"/>
</dbReference>
<dbReference type="PANTHER" id="PTHR11070:SF48">
    <property type="entry name" value="ATP-DEPENDENT HELICASE_NUCLEASE SUBUNIT A"/>
    <property type="match status" value="1"/>
</dbReference>
<dbReference type="Proteomes" id="UP000249522">
    <property type="component" value="Unassembled WGS sequence"/>
</dbReference>
<dbReference type="InterPro" id="IPR014016">
    <property type="entry name" value="UvrD-like_ATP-bd"/>
</dbReference>
<accession>A0A2W1LHQ6</accession>
<keyword evidence="8 13" id="KW-0238">DNA-binding</keyword>
<dbReference type="GO" id="GO:0005524">
    <property type="term" value="F:ATP binding"/>
    <property type="evidence" value="ECO:0007669"/>
    <property type="project" value="UniProtKB-UniRule"/>
</dbReference>
<dbReference type="InterPro" id="IPR014152">
    <property type="entry name" value="AddA"/>
</dbReference>
<keyword evidence="6 13" id="KW-0269">Exonuclease</keyword>
<keyword evidence="5 13" id="KW-0347">Helicase</keyword>
<dbReference type="NCBIfam" id="TIGR02785">
    <property type="entry name" value="addA_Gpos"/>
    <property type="match status" value="1"/>
</dbReference>
<dbReference type="EC" id="5.6.2.4" evidence="13"/>
<dbReference type="SUPFAM" id="SSF52540">
    <property type="entry name" value="P-loop containing nucleoside triphosphate hydrolases"/>
    <property type="match status" value="1"/>
</dbReference>
<keyword evidence="4 13" id="KW-0378">Hydrolase</keyword>
<evidence type="ECO:0000256" key="13">
    <source>
        <dbReference type="HAMAP-Rule" id="MF_01451"/>
    </source>
</evidence>
<evidence type="ECO:0000313" key="18">
    <source>
        <dbReference type="EMBL" id="PZD94044.1"/>
    </source>
</evidence>
<dbReference type="Pfam" id="PF12705">
    <property type="entry name" value="PDDEXK_1"/>
    <property type="match status" value="1"/>
</dbReference>
<evidence type="ECO:0000259" key="17">
    <source>
        <dbReference type="PROSITE" id="PS51217"/>
    </source>
</evidence>
<dbReference type="Gene3D" id="3.40.50.300">
    <property type="entry name" value="P-loop containing nucleotide triphosphate hydrolases"/>
    <property type="match status" value="4"/>
</dbReference>
<evidence type="ECO:0000256" key="8">
    <source>
        <dbReference type="ARBA" id="ARBA00023125"/>
    </source>
</evidence>
<dbReference type="GO" id="GO:0008408">
    <property type="term" value="F:3'-5' exonuclease activity"/>
    <property type="evidence" value="ECO:0007669"/>
    <property type="project" value="UniProtKB-UniRule"/>
</dbReference>
<gene>
    <name evidence="13 18" type="primary">addA</name>
    <name evidence="18" type="ORF">DNH61_20880</name>
</gene>
<evidence type="ECO:0000256" key="5">
    <source>
        <dbReference type="ARBA" id="ARBA00022806"/>
    </source>
</evidence>
<evidence type="ECO:0000256" key="1">
    <source>
        <dbReference type="ARBA" id="ARBA00022722"/>
    </source>
</evidence>
<organism evidence="18 19">
    <name type="scientific">Paenibacillus sambharensis</name>
    <dbReference type="NCBI Taxonomy" id="1803190"/>
    <lineage>
        <taxon>Bacteria</taxon>
        <taxon>Bacillati</taxon>
        <taxon>Bacillota</taxon>
        <taxon>Bacilli</taxon>
        <taxon>Bacillales</taxon>
        <taxon>Paenibacillaceae</taxon>
        <taxon>Paenibacillus</taxon>
    </lineage>
</organism>
<evidence type="ECO:0000256" key="4">
    <source>
        <dbReference type="ARBA" id="ARBA00022801"/>
    </source>
</evidence>
<protein>
    <recommendedName>
        <fullName evidence="13">ATP-dependent helicase/nuclease subunit A</fullName>
        <ecNumber evidence="13">3.1.-.-</ecNumber>
        <ecNumber evidence="13">5.6.2.4</ecNumber>
    </recommendedName>
    <alternativeName>
        <fullName evidence="13">ATP-dependent helicase/nuclease AddA</fullName>
    </alternativeName>
    <alternativeName>
        <fullName evidence="13">DNA 3'-5' helicase AddA</fullName>
    </alternativeName>
</protein>
<evidence type="ECO:0000256" key="6">
    <source>
        <dbReference type="ARBA" id="ARBA00022839"/>
    </source>
</evidence>
<dbReference type="InterPro" id="IPR011604">
    <property type="entry name" value="PDDEXK-like_dom_sf"/>
</dbReference>
<dbReference type="GO" id="GO:0043138">
    <property type="term" value="F:3'-5' DNA helicase activity"/>
    <property type="evidence" value="ECO:0007669"/>
    <property type="project" value="UniProtKB-UniRule"/>
</dbReference>
<dbReference type="EC" id="3.1.-.-" evidence="13"/>
<comment type="similarity">
    <text evidence="13">Belongs to the helicase family. AddA subfamily.</text>
</comment>
<dbReference type="PROSITE" id="PS51198">
    <property type="entry name" value="UVRD_HELICASE_ATP_BIND"/>
    <property type="match status" value="1"/>
</dbReference>
<keyword evidence="3 13" id="KW-0227">DNA damage</keyword>
<comment type="catalytic activity">
    <reaction evidence="12 13">
        <text>ATP + H2O = ADP + phosphate + H(+)</text>
        <dbReference type="Rhea" id="RHEA:13065"/>
        <dbReference type="ChEBI" id="CHEBI:15377"/>
        <dbReference type="ChEBI" id="CHEBI:15378"/>
        <dbReference type="ChEBI" id="CHEBI:30616"/>
        <dbReference type="ChEBI" id="CHEBI:43474"/>
        <dbReference type="ChEBI" id="CHEBI:456216"/>
        <dbReference type="EC" id="5.6.2.4"/>
    </reaction>
</comment>
<keyword evidence="10 13" id="KW-0413">Isomerase</keyword>
<evidence type="ECO:0000256" key="9">
    <source>
        <dbReference type="ARBA" id="ARBA00023204"/>
    </source>
</evidence>
<comment type="caution">
    <text evidence="18">The sequence shown here is derived from an EMBL/GenBank/DDBJ whole genome shotgun (WGS) entry which is preliminary data.</text>
</comment>
<comment type="function">
    <text evidence="13">The heterodimer acts as both an ATP-dependent DNA helicase and an ATP-dependent, dual-direction single-stranded exonuclease. Recognizes the chi site generating a DNA molecule suitable for the initiation of homologous recombination. The AddA nuclease domain is required for chi fragment generation; this subunit has the helicase and 3' -&gt; 5' nuclease activities.</text>
</comment>
<dbReference type="GO" id="GO:0033202">
    <property type="term" value="C:DNA helicase complex"/>
    <property type="evidence" value="ECO:0007669"/>
    <property type="project" value="TreeGrafter"/>
</dbReference>
<evidence type="ECO:0000256" key="14">
    <source>
        <dbReference type="PROSITE-ProRule" id="PRU00560"/>
    </source>
</evidence>
<keyword evidence="1 13" id="KW-0540">Nuclease</keyword>